<evidence type="ECO:0000313" key="2">
    <source>
        <dbReference type="EMBL" id="TNN30633.1"/>
    </source>
</evidence>
<evidence type="ECO:0000256" key="1">
    <source>
        <dbReference type="SAM" id="MobiDB-lite"/>
    </source>
</evidence>
<accession>A0A4Z2EPB6</accession>
<reference evidence="2 3" key="1">
    <citation type="submission" date="2019-03" db="EMBL/GenBank/DDBJ databases">
        <title>First draft genome of Liparis tanakae, snailfish: a comprehensive survey of snailfish specific genes.</title>
        <authorList>
            <person name="Kim W."/>
            <person name="Song I."/>
            <person name="Jeong J.-H."/>
            <person name="Kim D."/>
            <person name="Kim S."/>
            <person name="Ryu S."/>
            <person name="Song J.Y."/>
            <person name="Lee S.K."/>
        </authorList>
    </citation>
    <scope>NUCLEOTIDE SEQUENCE [LARGE SCALE GENOMIC DNA]</scope>
    <source>
        <tissue evidence="2">Muscle</tissue>
    </source>
</reference>
<sequence length="173" mass="19635">MGGASWAGSAPTPCMRRMCCCRFPRRLKRAAQRSQPKGRSPVCTTACRASCERHFLSLPQTRQTKLCGARAPSACSARRWRVRCPRRRKPRPQKSQRCGRRSLCTGWWLASRDRNLKTLPHTGHGNALAGAGPRRRPAARGSAPGAPPLRWTRRWCCFRQAARRKPRRHTAQR</sequence>
<gene>
    <name evidence="2" type="ORF">EYF80_059215</name>
</gene>
<name>A0A4Z2EPB6_9TELE</name>
<proteinExistence type="predicted"/>
<evidence type="ECO:0000313" key="3">
    <source>
        <dbReference type="Proteomes" id="UP000314294"/>
    </source>
</evidence>
<dbReference type="Proteomes" id="UP000314294">
    <property type="component" value="Unassembled WGS sequence"/>
</dbReference>
<dbReference type="AlphaFoldDB" id="A0A4Z2EPB6"/>
<protein>
    <submittedName>
        <fullName evidence="2">Uncharacterized protein</fullName>
    </submittedName>
</protein>
<organism evidence="2 3">
    <name type="scientific">Liparis tanakae</name>
    <name type="common">Tanaka's snailfish</name>
    <dbReference type="NCBI Taxonomy" id="230148"/>
    <lineage>
        <taxon>Eukaryota</taxon>
        <taxon>Metazoa</taxon>
        <taxon>Chordata</taxon>
        <taxon>Craniata</taxon>
        <taxon>Vertebrata</taxon>
        <taxon>Euteleostomi</taxon>
        <taxon>Actinopterygii</taxon>
        <taxon>Neopterygii</taxon>
        <taxon>Teleostei</taxon>
        <taxon>Neoteleostei</taxon>
        <taxon>Acanthomorphata</taxon>
        <taxon>Eupercaria</taxon>
        <taxon>Perciformes</taxon>
        <taxon>Cottioidei</taxon>
        <taxon>Cottales</taxon>
        <taxon>Liparidae</taxon>
        <taxon>Liparis</taxon>
    </lineage>
</organism>
<comment type="caution">
    <text evidence="2">The sequence shown here is derived from an EMBL/GenBank/DDBJ whole genome shotgun (WGS) entry which is preliminary data.</text>
</comment>
<dbReference type="EMBL" id="SRLO01004276">
    <property type="protein sequence ID" value="TNN30633.1"/>
    <property type="molecule type" value="Genomic_DNA"/>
</dbReference>
<keyword evidence="3" id="KW-1185">Reference proteome</keyword>
<feature type="region of interest" description="Disordered" evidence="1">
    <location>
        <begin position="118"/>
        <end position="147"/>
    </location>
</feature>